<dbReference type="InterPro" id="IPR007269">
    <property type="entry name" value="ICMT_MeTrfase"/>
</dbReference>
<evidence type="ECO:0000256" key="1">
    <source>
        <dbReference type="ARBA" id="ARBA00004141"/>
    </source>
</evidence>
<feature type="transmembrane region" description="Helical" evidence="5">
    <location>
        <begin position="130"/>
        <end position="154"/>
    </location>
</feature>
<feature type="transmembrane region" description="Helical" evidence="5">
    <location>
        <begin position="6"/>
        <end position="23"/>
    </location>
</feature>
<dbReference type="Gene3D" id="1.20.120.1630">
    <property type="match status" value="1"/>
</dbReference>
<keyword evidence="2 5" id="KW-0812">Transmembrane</keyword>
<dbReference type="Pfam" id="PF04140">
    <property type="entry name" value="ICMT"/>
    <property type="match status" value="1"/>
</dbReference>
<feature type="transmembrane region" description="Helical" evidence="5">
    <location>
        <begin position="69"/>
        <end position="92"/>
    </location>
</feature>
<evidence type="ECO:0000256" key="5">
    <source>
        <dbReference type="SAM" id="Phobius"/>
    </source>
</evidence>
<dbReference type="EMBL" id="AP018400">
    <property type="protein sequence ID" value="BBA93197.1"/>
    <property type="molecule type" value="Genomic_DNA"/>
</dbReference>
<keyword evidence="3 5" id="KW-1133">Transmembrane helix</keyword>
<accession>A0A2Z5TQ49</accession>
<name>A0A2Z5TQ49_9STRE</name>
<evidence type="ECO:0000313" key="6">
    <source>
        <dbReference type="EMBL" id="BBA93197.1"/>
    </source>
</evidence>
<dbReference type="GO" id="GO:0004671">
    <property type="term" value="F:protein C-terminal S-isoprenylcysteine carboxyl O-methyltransferase activity"/>
    <property type="evidence" value="ECO:0007669"/>
    <property type="project" value="InterPro"/>
</dbReference>
<dbReference type="OrthoDB" id="5363370at2"/>
<feature type="transmembrane region" description="Helical" evidence="5">
    <location>
        <begin position="44"/>
        <end position="63"/>
    </location>
</feature>
<reference evidence="6 7" key="1">
    <citation type="journal article" date="2018" name="Genome Biol. Evol.">
        <title>Complete Genome Sequence of Streptococcus ruminantium sp. nov. GUT-187T (=DSM 104980T =JCM 31869T), the Type Strain of S. ruminantium, and Comparison with Genome Sequences of Streptococcus suis Strains.</title>
        <authorList>
            <person name="Tohya M."/>
            <person name="Sekizaki T."/>
            <person name="Miyoshi-Akiyama T."/>
        </authorList>
    </citation>
    <scope>NUCLEOTIDE SEQUENCE [LARGE SCALE GENOMIC DNA]</scope>
    <source>
        <strain evidence="6 7">GUT187T</strain>
    </source>
</reference>
<evidence type="ECO:0000256" key="4">
    <source>
        <dbReference type="ARBA" id="ARBA00023136"/>
    </source>
</evidence>
<proteinExistence type="predicted"/>
<dbReference type="PANTHER" id="PTHR43847:SF1">
    <property type="entry name" value="BLL3993 PROTEIN"/>
    <property type="match status" value="1"/>
</dbReference>
<dbReference type="RefSeq" id="WP_120172072.1">
    <property type="nucleotide sequence ID" value="NZ_AP018400.1"/>
</dbReference>
<dbReference type="InterPro" id="IPR052527">
    <property type="entry name" value="Metal_cation-efflux_comp"/>
</dbReference>
<sequence>MSIVIVIMLVMFGIRLAFLKLSIQNEKRILANGGKEYGVSNTKLITLLHILFYLMCIVEAIVYKVQLDSVGYLGLALMLFSLLVLCVVTRLLGEIWTVKLMLLKEHKFVDHWLFRVVKHPNYFLNIAPELLGILLLCHAKFAALILPFYAYAIYKRICEENWLLKEIIIPNGIKEK</sequence>
<evidence type="ECO:0000256" key="2">
    <source>
        <dbReference type="ARBA" id="ARBA00022692"/>
    </source>
</evidence>
<comment type="subcellular location">
    <subcellularLocation>
        <location evidence="1">Membrane</location>
        <topology evidence="1">Multi-pass membrane protein</topology>
    </subcellularLocation>
</comment>
<dbReference type="KEGG" id="srq:SR187_7970"/>
<keyword evidence="4 5" id="KW-0472">Membrane</keyword>
<dbReference type="AlphaFoldDB" id="A0A2Z5TQ49"/>
<organism evidence="6 7">
    <name type="scientific">Streptococcus ruminantium</name>
    <dbReference type="NCBI Taxonomy" id="1917441"/>
    <lineage>
        <taxon>Bacteria</taxon>
        <taxon>Bacillati</taxon>
        <taxon>Bacillota</taxon>
        <taxon>Bacilli</taxon>
        <taxon>Lactobacillales</taxon>
        <taxon>Streptococcaceae</taxon>
        <taxon>Streptococcus</taxon>
    </lineage>
</organism>
<dbReference type="Proteomes" id="UP000269331">
    <property type="component" value="Chromosome"/>
</dbReference>
<gene>
    <name evidence="6" type="ORF">SR187_7970</name>
</gene>
<dbReference type="GO" id="GO:0016020">
    <property type="term" value="C:membrane"/>
    <property type="evidence" value="ECO:0007669"/>
    <property type="project" value="UniProtKB-SubCell"/>
</dbReference>
<evidence type="ECO:0000256" key="3">
    <source>
        <dbReference type="ARBA" id="ARBA00022989"/>
    </source>
</evidence>
<dbReference type="PANTHER" id="PTHR43847">
    <property type="entry name" value="BLL3993 PROTEIN"/>
    <property type="match status" value="1"/>
</dbReference>
<evidence type="ECO:0000313" key="7">
    <source>
        <dbReference type="Proteomes" id="UP000269331"/>
    </source>
</evidence>
<dbReference type="GeneID" id="52230114"/>
<protein>
    <submittedName>
        <fullName evidence="6">Membrane protein</fullName>
    </submittedName>
</protein>